<keyword evidence="2" id="KW-1185">Reference proteome</keyword>
<protein>
    <submittedName>
        <fullName evidence="1">Type II toxin-antitoxin system VapB family antitoxin</fullName>
    </submittedName>
</protein>
<evidence type="ECO:0000313" key="2">
    <source>
        <dbReference type="Proteomes" id="UP000309138"/>
    </source>
</evidence>
<sequence>MRTNIVIDDELMAQAMAIGDAATKREAVDKALRVYVRLGRQRELLALFGTVPDWEGDLDAMRSGS</sequence>
<accession>A0A4U1L5R1</accession>
<comment type="caution">
    <text evidence="1">The sequence shown here is derived from an EMBL/GenBank/DDBJ whole genome shotgun (WGS) entry which is preliminary data.</text>
</comment>
<dbReference type="AlphaFoldDB" id="A0A4U1L5R1"/>
<dbReference type="Pfam" id="PF09957">
    <property type="entry name" value="VapB_antitoxin"/>
    <property type="match status" value="1"/>
</dbReference>
<gene>
    <name evidence="1" type="ORF">FBR43_13415</name>
</gene>
<dbReference type="OrthoDB" id="9805830at2"/>
<dbReference type="EMBL" id="SWKR01000002">
    <property type="protein sequence ID" value="TKD51643.1"/>
    <property type="molecule type" value="Genomic_DNA"/>
</dbReference>
<dbReference type="Proteomes" id="UP000309138">
    <property type="component" value="Unassembled WGS sequence"/>
</dbReference>
<dbReference type="InterPro" id="IPR019239">
    <property type="entry name" value="VapB_antitoxin"/>
</dbReference>
<proteinExistence type="predicted"/>
<organism evidence="1 2">
    <name type="scientific">Sphingomonas baiyangensis</name>
    <dbReference type="NCBI Taxonomy" id="2572576"/>
    <lineage>
        <taxon>Bacteria</taxon>
        <taxon>Pseudomonadati</taxon>
        <taxon>Pseudomonadota</taxon>
        <taxon>Alphaproteobacteria</taxon>
        <taxon>Sphingomonadales</taxon>
        <taxon>Sphingomonadaceae</taxon>
        <taxon>Sphingomonas</taxon>
    </lineage>
</organism>
<dbReference type="RefSeq" id="WP_136943580.1">
    <property type="nucleotide sequence ID" value="NZ_SWKR01000002.1"/>
</dbReference>
<evidence type="ECO:0000313" key="1">
    <source>
        <dbReference type="EMBL" id="TKD51643.1"/>
    </source>
</evidence>
<reference evidence="1 2" key="1">
    <citation type="submission" date="2019-04" db="EMBL/GenBank/DDBJ databases">
        <authorList>
            <person name="Yang Y."/>
            <person name="Wei D."/>
        </authorList>
    </citation>
    <scope>NUCLEOTIDE SEQUENCE [LARGE SCALE GENOMIC DNA]</scope>
    <source>
        <strain evidence="1 2">L-1-4w-11</strain>
    </source>
</reference>
<name>A0A4U1L5R1_9SPHN</name>